<protein>
    <submittedName>
        <fullName evidence="3">Palmitoyltransferase</fullName>
        <ecNumber evidence="3">2.3.1.225</ecNumber>
    </submittedName>
</protein>
<evidence type="ECO:0000313" key="3">
    <source>
        <dbReference type="EMBL" id="KAL0068632.1"/>
    </source>
</evidence>
<feature type="compositionally biased region" description="Basic and acidic residues" evidence="1">
    <location>
        <begin position="220"/>
        <end position="230"/>
    </location>
</feature>
<feature type="region of interest" description="Disordered" evidence="1">
    <location>
        <begin position="245"/>
        <end position="280"/>
    </location>
</feature>
<feature type="compositionally biased region" description="Polar residues" evidence="1">
    <location>
        <begin position="145"/>
        <end position="158"/>
    </location>
</feature>
<reference evidence="3 4" key="1">
    <citation type="submission" date="2024-05" db="EMBL/GenBank/DDBJ databases">
        <title>A draft genome resource for the thread blight pathogen Marasmius tenuissimus strain MS-2.</title>
        <authorList>
            <person name="Yulfo-Soto G.E."/>
            <person name="Baruah I.K."/>
            <person name="Amoako-Attah I."/>
            <person name="Bukari Y."/>
            <person name="Meinhardt L.W."/>
            <person name="Bailey B.A."/>
            <person name="Cohen S.P."/>
        </authorList>
    </citation>
    <scope>NUCLEOTIDE SEQUENCE [LARGE SCALE GENOMIC DNA]</scope>
    <source>
        <strain evidence="3 4">MS-2</strain>
    </source>
</reference>
<evidence type="ECO:0000256" key="2">
    <source>
        <dbReference type="SAM" id="Phobius"/>
    </source>
</evidence>
<keyword evidence="3" id="KW-0012">Acyltransferase</keyword>
<feature type="region of interest" description="Disordered" evidence="1">
    <location>
        <begin position="119"/>
        <end position="230"/>
    </location>
</feature>
<evidence type="ECO:0000256" key="1">
    <source>
        <dbReference type="SAM" id="MobiDB-lite"/>
    </source>
</evidence>
<dbReference type="PANTHER" id="PTHR12246">
    <property type="entry name" value="PALMITOYLTRANSFERASE ZDHHC16"/>
    <property type="match status" value="1"/>
</dbReference>
<sequence length="280" mass="31384">MGLSLNYWDTASGSEMVFIILNYVACVPVLLAVGGFSLYHFWGLMGNTTTIEGWEKDKAATMVRRGKIREIKYPYNLGRRRNIESVLGTNTFVWCCPTTPPGNGLHYALAEGQEIMEAEWPPKDPDRSRYEDPQKGFVLPESPWTYENGTFNPDLQPSNARLRNGNARRRQRGNGASALPPYHPDYDPNAVADDDALDVSSGSSVEDEGSPLPGTTRVRRGSEGYEIRPAGREDMLKRYLEELGETPGRYHRYIPMPDSGEDDDEHLDSAPPATLRDKQQ</sequence>
<accession>A0ABR3A5F4</accession>
<dbReference type="InterPro" id="IPR039859">
    <property type="entry name" value="PFA4/ZDH16/20/ERF2-like"/>
</dbReference>
<keyword evidence="2" id="KW-0472">Membrane</keyword>
<dbReference type="GO" id="GO:0019706">
    <property type="term" value="F:protein-cysteine S-palmitoyltransferase activity"/>
    <property type="evidence" value="ECO:0007669"/>
    <property type="project" value="UniProtKB-EC"/>
</dbReference>
<comment type="caution">
    <text evidence="3">The sequence shown here is derived from an EMBL/GenBank/DDBJ whole genome shotgun (WGS) entry which is preliminary data.</text>
</comment>
<dbReference type="EC" id="2.3.1.225" evidence="3"/>
<proteinExistence type="predicted"/>
<keyword evidence="3" id="KW-0808">Transferase</keyword>
<keyword evidence="4" id="KW-1185">Reference proteome</keyword>
<evidence type="ECO:0000313" key="4">
    <source>
        <dbReference type="Proteomes" id="UP001437256"/>
    </source>
</evidence>
<dbReference type="Proteomes" id="UP001437256">
    <property type="component" value="Unassembled WGS sequence"/>
</dbReference>
<feature type="transmembrane region" description="Helical" evidence="2">
    <location>
        <begin position="20"/>
        <end position="42"/>
    </location>
</feature>
<organism evidence="3 4">
    <name type="scientific">Marasmius tenuissimus</name>
    <dbReference type="NCBI Taxonomy" id="585030"/>
    <lineage>
        <taxon>Eukaryota</taxon>
        <taxon>Fungi</taxon>
        <taxon>Dikarya</taxon>
        <taxon>Basidiomycota</taxon>
        <taxon>Agaricomycotina</taxon>
        <taxon>Agaricomycetes</taxon>
        <taxon>Agaricomycetidae</taxon>
        <taxon>Agaricales</taxon>
        <taxon>Marasmiineae</taxon>
        <taxon>Marasmiaceae</taxon>
        <taxon>Marasmius</taxon>
    </lineage>
</organism>
<dbReference type="EMBL" id="JBBXMP010000017">
    <property type="protein sequence ID" value="KAL0068632.1"/>
    <property type="molecule type" value="Genomic_DNA"/>
</dbReference>
<keyword evidence="2" id="KW-0812">Transmembrane</keyword>
<gene>
    <name evidence="3" type="primary">PFA4</name>
    <name evidence="3" type="ORF">AAF712_004348</name>
</gene>
<keyword evidence="2" id="KW-1133">Transmembrane helix</keyword>
<feature type="compositionally biased region" description="Basic and acidic residues" evidence="1">
    <location>
        <begin position="120"/>
        <end position="134"/>
    </location>
</feature>
<name>A0ABR3A5F4_9AGAR</name>